<dbReference type="Pfam" id="PF13715">
    <property type="entry name" value="CarbopepD_reg_2"/>
    <property type="match status" value="1"/>
</dbReference>
<accession>A0ABM7S0Y8</accession>
<feature type="domain" description="TonB-dependent receptor plug" evidence="12">
    <location>
        <begin position="117"/>
        <end position="217"/>
    </location>
</feature>
<dbReference type="Proteomes" id="UP000825258">
    <property type="component" value="Chromosome"/>
</dbReference>
<dbReference type="Gene3D" id="2.170.130.10">
    <property type="entry name" value="TonB-dependent receptor, plug domain"/>
    <property type="match status" value="1"/>
</dbReference>
<evidence type="ECO:0000259" key="11">
    <source>
        <dbReference type="Pfam" id="PF00593"/>
    </source>
</evidence>
<evidence type="ECO:0000313" key="14">
    <source>
        <dbReference type="Proteomes" id="UP000825258"/>
    </source>
</evidence>
<dbReference type="Pfam" id="PF07715">
    <property type="entry name" value="Plug"/>
    <property type="match status" value="1"/>
</dbReference>
<keyword evidence="7 10" id="KW-0472">Membrane</keyword>
<dbReference type="PANTHER" id="PTHR30069">
    <property type="entry name" value="TONB-DEPENDENT OUTER MEMBRANE RECEPTOR"/>
    <property type="match status" value="1"/>
</dbReference>
<reference evidence="13 14" key="1">
    <citation type="submission" date="2021-06" db="EMBL/GenBank/DDBJ databases">
        <title>Whole genome sequences of Flavobacterium sp. KK2020170 and assembly.</title>
        <authorList>
            <person name="Kitahara K."/>
            <person name="Miyoshi S."/>
            <person name="Uesaka K."/>
        </authorList>
    </citation>
    <scope>NUCLEOTIDE SEQUENCE [LARGE SCALE GENOMIC DNA]</scope>
    <source>
        <strain evidence="13 14">KK2020170</strain>
    </source>
</reference>
<dbReference type="SUPFAM" id="SSF56935">
    <property type="entry name" value="Porins"/>
    <property type="match status" value="1"/>
</dbReference>
<sequence>MKYTLSILLFIFGFFGNAQETIKGKVVDTNNQPLLGANVFWQNASIGASTDVDGQFSIIKTEETNSLLVSYIGFKTQKVEILNSDFITIVLEEVTNLNEVTVTKTQKSTEHSLIQATNVQKMGSKELLKAACCNLSESFSTNPSIDVNFSDAVTGNRQIKMLGLTSPYILIAEENIPSVRGASQAYGLSYIPGTWVESIQITKGAGSVINGYESISGQINYELLKPANDIPFFLNAYGSQDGRFELNTHFNQKYSDKLSSSLFVHGNTRQFKNDMNDDGFLDNPVGKQINILNRWQYTDAERGWVSFLNVRYMRDEKQAGQVDFDPEKDKFTINAWGSEVNTEKIEISNKTGYVFPDEPYKSFGLQNSFQSHKQDSYFGLNQYNIHQKSWYSNLIYNSIINNTKNKFATGLNVSYDDYNEFIAVNFAEDFSRIDNSVGAFFEYTYDNLDNLSVVAGVRVDNHNRLGTFVTPRLHIRYNPWKEAVLRLSAGRGKRAANIFAENQQLFASNRQFSILNNDGKLYGLNPEIAWNYGLNFIQKFKIFGAESEIVLDYYRTDFQNQAVVDLDVSPQQVVFHNLDGKSYANSFQAEFSVTPIMHFTLRSAYKYYDVQSDYLVGKLERPLQAKHRFFANAAFETHIKEKGQQWKFDATYNWLGKQRLPDTSTNLPQYQLDDYSSSFGTLNAQITRTFSSTFEVYVGGENITNYKQSNAIIGADNPFGTYFDSSLVYGPLFGQMYYAGLRFKIK</sequence>
<evidence type="ECO:0000256" key="4">
    <source>
        <dbReference type="ARBA" id="ARBA00022692"/>
    </source>
</evidence>
<keyword evidence="14" id="KW-1185">Reference proteome</keyword>
<dbReference type="InterPro" id="IPR036942">
    <property type="entry name" value="Beta-barrel_TonB_sf"/>
</dbReference>
<comment type="similarity">
    <text evidence="10">Belongs to the TonB-dependent receptor family.</text>
</comment>
<keyword evidence="5" id="KW-0732">Signal</keyword>
<evidence type="ECO:0000259" key="12">
    <source>
        <dbReference type="Pfam" id="PF07715"/>
    </source>
</evidence>
<feature type="domain" description="TonB-dependent receptor-like beta-barrel" evidence="11">
    <location>
        <begin position="273"/>
        <end position="703"/>
    </location>
</feature>
<keyword evidence="2" id="KW-0813">Transport</keyword>
<evidence type="ECO:0000256" key="2">
    <source>
        <dbReference type="ARBA" id="ARBA00022448"/>
    </source>
</evidence>
<evidence type="ECO:0000256" key="6">
    <source>
        <dbReference type="ARBA" id="ARBA00023077"/>
    </source>
</evidence>
<evidence type="ECO:0000256" key="8">
    <source>
        <dbReference type="ARBA" id="ARBA00023170"/>
    </source>
</evidence>
<evidence type="ECO:0000256" key="1">
    <source>
        <dbReference type="ARBA" id="ARBA00004571"/>
    </source>
</evidence>
<dbReference type="InterPro" id="IPR037066">
    <property type="entry name" value="Plug_dom_sf"/>
</dbReference>
<keyword evidence="6 10" id="KW-0798">TonB box</keyword>
<organism evidence="13 14">
    <name type="scientific">Flavobacterium okayamense</name>
    <dbReference type="NCBI Taxonomy" id="2830782"/>
    <lineage>
        <taxon>Bacteria</taxon>
        <taxon>Pseudomonadati</taxon>
        <taxon>Bacteroidota</taxon>
        <taxon>Flavobacteriia</taxon>
        <taxon>Flavobacteriales</taxon>
        <taxon>Flavobacteriaceae</taxon>
        <taxon>Flavobacterium</taxon>
    </lineage>
</organism>
<name>A0ABM7S0Y8_9FLAO</name>
<gene>
    <name evidence="13" type="ORF">KK2020170_02130</name>
</gene>
<dbReference type="InterPro" id="IPR039426">
    <property type="entry name" value="TonB-dep_rcpt-like"/>
</dbReference>
<dbReference type="InterPro" id="IPR012910">
    <property type="entry name" value="Plug_dom"/>
</dbReference>
<keyword evidence="9" id="KW-0998">Cell outer membrane</keyword>
<keyword evidence="8 13" id="KW-0675">Receptor</keyword>
<evidence type="ECO:0000256" key="5">
    <source>
        <dbReference type="ARBA" id="ARBA00022729"/>
    </source>
</evidence>
<dbReference type="InterPro" id="IPR008969">
    <property type="entry name" value="CarboxyPept-like_regulatory"/>
</dbReference>
<keyword evidence="3" id="KW-1134">Transmembrane beta strand</keyword>
<proteinExistence type="inferred from homology"/>
<evidence type="ECO:0000313" key="13">
    <source>
        <dbReference type="EMBL" id="BCY27345.1"/>
    </source>
</evidence>
<dbReference type="Gene3D" id="2.60.40.1120">
    <property type="entry name" value="Carboxypeptidase-like, regulatory domain"/>
    <property type="match status" value="1"/>
</dbReference>
<dbReference type="EMBL" id="AP024749">
    <property type="protein sequence ID" value="BCY27345.1"/>
    <property type="molecule type" value="Genomic_DNA"/>
</dbReference>
<dbReference type="RefSeq" id="WP_221258972.1">
    <property type="nucleotide sequence ID" value="NZ_AP024749.1"/>
</dbReference>
<evidence type="ECO:0000256" key="10">
    <source>
        <dbReference type="RuleBase" id="RU003357"/>
    </source>
</evidence>
<evidence type="ECO:0000256" key="9">
    <source>
        <dbReference type="ARBA" id="ARBA00023237"/>
    </source>
</evidence>
<keyword evidence="4" id="KW-0812">Transmembrane</keyword>
<dbReference type="Pfam" id="PF00593">
    <property type="entry name" value="TonB_dep_Rec_b-barrel"/>
    <property type="match status" value="1"/>
</dbReference>
<dbReference type="InterPro" id="IPR000531">
    <property type="entry name" value="Beta-barrel_TonB"/>
</dbReference>
<dbReference type="PANTHER" id="PTHR30069:SF29">
    <property type="entry name" value="HEMOGLOBIN AND HEMOGLOBIN-HAPTOGLOBIN-BINDING PROTEIN 1-RELATED"/>
    <property type="match status" value="1"/>
</dbReference>
<protein>
    <submittedName>
        <fullName evidence="13">TonB-dependent receptor</fullName>
    </submittedName>
</protein>
<comment type="subcellular location">
    <subcellularLocation>
        <location evidence="1">Cell outer membrane</location>
        <topology evidence="1">Multi-pass membrane protein</topology>
    </subcellularLocation>
</comment>
<dbReference type="SUPFAM" id="SSF49464">
    <property type="entry name" value="Carboxypeptidase regulatory domain-like"/>
    <property type="match status" value="1"/>
</dbReference>
<dbReference type="Gene3D" id="2.40.170.20">
    <property type="entry name" value="TonB-dependent receptor, beta-barrel domain"/>
    <property type="match status" value="1"/>
</dbReference>
<evidence type="ECO:0000256" key="3">
    <source>
        <dbReference type="ARBA" id="ARBA00022452"/>
    </source>
</evidence>
<evidence type="ECO:0000256" key="7">
    <source>
        <dbReference type="ARBA" id="ARBA00023136"/>
    </source>
</evidence>